<evidence type="ECO:0000256" key="10">
    <source>
        <dbReference type="SAM" id="Phobius"/>
    </source>
</evidence>
<evidence type="ECO:0000256" key="5">
    <source>
        <dbReference type="ARBA" id="ARBA00023040"/>
    </source>
</evidence>
<comment type="caution">
    <text evidence="12">The sequence shown here is derived from an EMBL/GenBank/DDBJ whole genome shotgun (WGS) entry which is preliminary data.</text>
</comment>
<evidence type="ECO:0000313" key="13">
    <source>
        <dbReference type="Proteomes" id="UP001497497"/>
    </source>
</evidence>
<comment type="subcellular location">
    <subcellularLocation>
        <location evidence="1">Cell membrane</location>
        <topology evidence="1">Multi-pass membrane protein</topology>
    </subcellularLocation>
</comment>
<evidence type="ECO:0000313" key="12">
    <source>
        <dbReference type="EMBL" id="CAL1543623.1"/>
    </source>
</evidence>
<feature type="non-terminal residue" evidence="12">
    <location>
        <position position="1"/>
    </location>
</feature>
<evidence type="ECO:0000256" key="6">
    <source>
        <dbReference type="ARBA" id="ARBA00023136"/>
    </source>
</evidence>
<keyword evidence="3 10" id="KW-0812">Transmembrane</keyword>
<name>A0AAV2ICW2_LYMST</name>
<dbReference type="AlphaFoldDB" id="A0AAV2ICW2"/>
<evidence type="ECO:0000259" key="11">
    <source>
        <dbReference type="PROSITE" id="PS50262"/>
    </source>
</evidence>
<dbReference type="InterPro" id="IPR000276">
    <property type="entry name" value="GPCR_Rhodpsn"/>
</dbReference>
<dbReference type="Proteomes" id="UP001497497">
    <property type="component" value="Unassembled WGS sequence"/>
</dbReference>
<feature type="transmembrane region" description="Helical" evidence="10">
    <location>
        <begin position="20"/>
        <end position="46"/>
    </location>
</feature>
<protein>
    <recommendedName>
        <fullName evidence="11">G-protein coupled receptors family 1 profile domain-containing protein</fullName>
    </recommendedName>
</protein>
<keyword evidence="8" id="KW-0807">Transducer</keyword>
<evidence type="ECO:0000256" key="3">
    <source>
        <dbReference type="ARBA" id="ARBA00022692"/>
    </source>
</evidence>
<reference evidence="12 13" key="1">
    <citation type="submission" date="2024-04" db="EMBL/GenBank/DDBJ databases">
        <authorList>
            <consortium name="Genoscope - CEA"/>
            <person name="William W."/>
        </authorList>
    </citation>
    <scope>NUCLEOTIDE SEQUENCE [LARGE SCALE GENOMIC DNA]</scope>
</reference>
<feature type="domain" description="G-protein coupled receptors family 1 profile" evidence="11">
    <location>
        <begin position="1"/>
        <end position="349"/>
    </location>
</feature>
<keyword evidence="5" id="KW-0297">G-protein coupled receptor</keyword>
<accession>A0AAV2ICW2</accession>
<evidence type="ECO:0000256" key="8">
    <source>
        <dbReference type="ARBA" id="ARBA00023224"/>
    </source>
</evidence>
<dbReference type="GO" id="GO:0008528">
    <property type="term" value="F:G protein-coupled peptide receptor activity"/>
    <property type="evidence" value="ECO:0007669"/>
    <property type="project" value="TreeGrafter"/>
</dbReference>
<dbReference type="InterPro" id="IPR017452">
    <property type="entry name" value="GPCR_Rhodpsn_7TM"/>
</dbReference>
<dbReference type="GO" id="GO:0007218">
    <property type="term" value="P:neuropeptide signaling pathway"/>
    <property type="evidence" value="ECO:0007669"/>
    <property type="project" value="TreeGrafter"/>
</dbReference>
<sequence>VSAKVFHANGLRDSVSISFFALSLFDLGYLLVSAVGAGCFIVQLGFPDFTRRLALDPYSVNSYSYWCSNIFYYASLMTTAYIAVVRCCCVAIPFRFKNVFTARRTVSACAAIFTASCCLHVPLLVTQYVVSYRDARTNATKFTVVPAANRNAVVAFNDIVNRNVISWLTMAIIFVSFTLLTAKLRSASRFRQAASGQIRTAAVKDSAPRGHVFPSDALSGYLVSQDQVGGSQSFSTPRALHGIISRKAFNDLNESSPRPTVDGREAGTRKLKASRYQRESTKDIQIIKSVALISALFLVLALPFMVYSLVRRLIPAFSAGEMYSNLFSLITSTSAICAYINSSVNIFIFYCCNTKFRNTTLYFF</sequence>
<dbReference type="GO" id="GO:0005886">
    <property type="term" value="C:plasma membrane"/>
    <property type="evidence" value="ECO:0007669"/>
    <property type="project" value="UniProtKB-SubCell"/>
</dbReference>
<feature type="transmembrane region" description="Helical" evidence="10">
    <location>
        <begin position="286"/>
        <end position="306"/>
    </location>
</feature>
<evidence type="ECO:0000256" key="4">
    <source>
        <dbReference type="ARBA" id="ARBA00022989"/>
    </source>
</evidence>
<keyword evidence="2" id="KW-1003">Cell membrane</keyword>
<dbReference type="PROSITE" id="PS50262">
    <property type="entry name" value="G_PROTEIN_RECEP_F1_2"/>
    <property type="match status" value="1"/>
</dbReference>
<keyword evidence="7" id="KW-0675">Receptor</keyword>
<dbReference type="Pfam" id="PF00001">
    <property type="entry name" value="7tm_1"/>
    <property type="match status" value="1"/>
</dbReference>
<dbReference type="Gene3D" id="1.20.1070.10">
    <property type="entry name" value="Rhodopsin 7-helix transmembrane proteins"/>
    <property type="match status" value="1"/>
</dbReference>
<feature type="transmembrane region" description="Helical" evidence="10">
    <location>
        <begin position="106"/>
        <end position="130"/>
    </location>
</feature>
<keyword evidence="13" id="KW-1185">Reference proteome</keyword>
<feature type="transmembrane region" description="Helical" evidence="10">
    <location>
        <begin position="164"/>
        <end position="182"/>
    </location>
</feature>
<feature type="non-terminal residue" evidence="12">
    <location>
        <position position="364"/>
    </location>
</feature>
<feature type="transmembrane region" description="Helical" evidence="10">
    <location>
        <begin position="70"/>
        <end position="94"/>
    </location>
</feature>
<dbReference type="PANTHER" id="PTHR24230">
    <property type="entry name" value="G-PROTEIN COUPLED RECEPTOR"/>
    <property type="match status" value="1"/>
</dbReference>
<gene>
    <name evidence="12" type="ORF">GSLYS_00017157001</name>
</gene>
<keyword evidence="4 10" id="KW-1133">Transmembrane helix</keyword>
<dbReference type="EMBL" id="CAXITT010000566">
    <property type="protein sequence ID" value="CAL1543623.1"/>
    <property type="molecule type" value="Genomic_DNA"/>
</dbReference>
<keyword evidence="6 10" id="KW-0472">Membrane</keyword>
<evidence type="ECO:0000256" key="9">
    <source>
        <dbReference type="SAM" id="MobiDB-lite"/>
    </source>
</evidence>
<feature type="region of interest" description="Disordered" evidence="9">
    <location>
        <begin position="251"/>
        <end position="274"/>
    </location>
</feature>
<dbReference type="SUPFAM" id="SSF81321">
    <property type="entry name" value="Family A G protein-coupled receptor-like"/>
    <property type="match status" value="1"/>
</dbReference>
<evidence type="ECO:0000256" key="1">
    <source>
        <dbReference type="ARBA" id="ARBA00004651"/>
    </source>
</evidence>
<feature type="transmembrane region" description="Helical" evidence="10">
    <location>
        <begin position="326"/>
        <end position="352"/>
    </location>
</feature>
<evidence type="ECO:0000256" key="2">
    <source>
        <dbReference type="ARBA" id="ARBA00022475"/>
    </source>
</evidence>
<dbReference type="PANTHER" id="PTHR24230:SF75">
    <property type="entry name" value="RELAXIN FAMILY PEPTIDE RECEPTOR 3"/>
    <property type="match status" value="1"/>
</dbReference>
<evidence type="ECO:0000256" key="7">
    <source>
        <dbReference type="ARBA" id="ARBA00023170"/>
    </source>
</evidence>
<organism evidence="12 13">
    <name type="scientific">Lymnaea stagnalis</name>
    <name type="common">Great pond snail</name>
    <name type="synonym">Helix stagnalis</name>
    <dbReference type="NCBI Taxonomy" id="6523"/>
    <lineage>
        <taxon>Eukaryota</taxon>
        <taxon>Metazoa</taxon>
        <taxon>Spiralia</taxon>
        <taxon>Lophotrochozoa</taxon>
        <taxon>Mollusca</taxon>
        <taxon>Gastropoda</taxon>
        <taxon>Heterobranchia</taxon>
        <taxon>Euthyneura</taxon>
        <taxon>Panpulmonata</taxon>
        <taxon>Hygrophila</taxon>
        <taxon>Lymnaeoidea</taxon>
        <taxon>Lymnaeidae</taxon>
        <taxon>Lymnaea</taxon>
    </lineage>
</organism>
<proteinExistence type="predicted"/>